<proteinExistence type="predicted"/>
<evidence type="ECO:0000313" key="1">
    <source>
        <dbReference type="EMBL" id="BCN32874.1"/>
    </source>
</evidence>
<accession>A0A7R7EPY3</accession>
<name>A0A7R7EPY3_9FIRM</name>
<dbReference type="Proteomes" id="UP000595897">
    <property type="component" value="Chromosome"/>
</dbReference>
<organism evidence="1 2">
    <name type="scientific">Anaeromicropila herbilytica</name>
    <dbReference type="NCBI Taxonomy" id="2785025"/>
    <lineage>
        <taxon>Bacteria</taxon>
        <taxon>Bacillati</taxon>
        <taxon>Bacillota</taxon>
        <taxon>Clostridia</taxon>
        <taxon>Lachnospirales</taxon>
        <taxon>Lachnospiraceae</taxon>
        <taxon>Anaeromicropila</taxon>
    </lineage>
</organism>
<dbReference type="EMBL" id="AP024169">
    <property type="protein sequence ID" value="BCN32874.1"/>
    <property type="molecule type" value="Genomic_DNA"/>
</dbReference>
<sequence length="65" mass="8157">MFLRHNIYKLKNALDYENLRHLCHERKDLIIGLLFFNNYKYKLYNLYIEKLSSNTCFFEVYSFFF</sequence>
<dbReference type="KEGG" id="ahb:bsdtb5_41690"/>
<gene>
    <name evidence="1" type="ORF">bsdtb5_41690</name>
</gene>
<protein>
    <submittedName>
        <fullName evidence="1">Uncharacterized protein</fullName>
    </submittedName>
</protein>
<dbReference type="AlphaFoldDB" id="A0A7R7EPY3"/>
<evidence type="ECO:0000313" key="2">
    <source>
        <dbReference type="Proteomes" id="UP000595897"/>
    </source>
</evidence>
<keyword evidence="2" id="KW-1185">Reference proteome</keyword>
<reference evidence="1 2" key="1">
    <citation type="submission" date="2020-11" db="EMBL/GenBank/DDBJ databases">
        <title>Draft genome sequencing of a Lachnospiraceae strain isolated from anoxic soil subjected to BSD treatment.</title>
        <authorList>
            <person name="Uek A."/>
            <person name="Tonouchi A."/>
        </authorList>
    </citation>
    <scope>NUCLEOTIDE SEQUENCE [LARGE SCALE GENOMIC DNA]</scope>
    <source>
        <strain evidence="1 2">TB5</strain>
    </source>
</reference>